<comment type="caution">
    <text evidence="1">The sequence shown here is derived from an EMBL/GenBank/DDBJ whole genome shotgun (WGS) entry which is preliminary data.</text>
</comment>
<gene>
    <name evidence="1" type="ORF">BC343_11495</name>
</gene>
<name>A0A1S9PCE8_9SPHI</name>
<protein>
    <recommendedName>
        <fullName evidence="3">MmcQ/YjbR family DNA-binding protein</fullName>
    </recommendedName>
</protein>
<dbReference type="AlphaFoldDB" id="A0A1S9PCE8"/>
<accession>A0A1S9PCE8</accession>
<dbReference type="Proteomes" id="UP000189739">
    <property type="component" value="Unassembled WGS sequence"/>
</dbReference>
<reference evidence="1 2" key="1">
    <citation type="submission" date="2016-07" db="EMBL/GenBank/DDBJ databases">
        <title>Genomic analysis of zinc-resistant bacterium Mucilaginibacter pedocola TBZ30.</title>
        <authorList>
            <person name="Huang J."/>
            <person name="Tang J."/>
        </authorList>
    </citation>
    <scope>NUCLEOTIDE SEQUENCE [LARGE SCALE GENOMIC DNA]</scope>
    <source>
        <strain evidence="1 2">TBZ30</strain>
    </source>
</reference>
<dbReference type="Pfam" id="PF04237">
    <property type="entry name" value="YjbR"/>
    <property type="match status" value="1"/>
</dbReference>
<dbReference type="EMBL" id="MBTF01000034">
    <property type="protein sequence ID" value="OOQ58258.1"/>
    <property type="molecule type" value="Genomic_DNA"/>
</dbReference>
<dbReference type="STRING" id="1792845.BC343_11495"/>
<dbReference type="InterPro" id="IPR058532">
    <property type="entry name" value="YjbR/MT2646/Rv2570-like"/>
</dbReference>
<keyword evidence="2" id="KW-1185">Reference proteome</keyword>
<dbReference type="SUPFAM" id="SSF159894">
    <property type="entry name" value="YgaC/TfoX-N like"/>
    <property type="match status" value="1"/>
</dbReference>
<proteinExistence type="predicted"/>
<organism evidence="1 2">
    <name type="scientific">Mucilaginibacter pedocola</name>
    <dbReference type="NCBI Taxonomy" id="1792845"/>
    <lineage>
        <taxon>Bacteria</taxon>
        <taxon>Pseudomonadati</taxon>
        <taxon>Bacteroidota</taxon>
        <taxon>Sphingobacteriia</taxon>
        <taxon>Sphingobacteriales</taxon>
        <taxon>Sphingobacteriaceae</taxon>
        <taxon>Mucilaginibacter</taxon>
    </lineage>
</organism>
<evidence type="ECO:0000313" key="1">
    <source>
        <dbReference type="EMBL" id="OOQ58258.1"/>
    </source>
</evidence>
<dbReference type="RefSeq" id="WP_078350004.1">
    <property type="nucleotide sequence ID" value="NZ_MBTF01000034.1"/>
</dbReference>
<dbReference type="OrthoDB" id="954305at2"/>
<evidence type="ECO:0000313" key="2">
    <source>
        <dbReference type="Proteomes" id="UP000189739"/>
    </source>
</evidence>
<evidence type="ECO:0008006" key="3">
    <source>
        <dbReference type="Google" id="ProtNLM"/>
    </source>
</evidence>
<sequence length="115" mass="13272">MEDAAFIYLQFLRNTLLPLPGVTEKLCFGTPAFYVNKKTFTRIWEDGETLVVGSTERDNLIAANPNVYFVTDHYLNYDYVLVHLAQADPEELKPLLIQAWKNRATKKLLGDYTDR</sequence>